<dbReference type="SUPFAM" id="SSF140990">
    <property type="entry name" value="FtsH protease domain-like"/>
    <property type="match status" value="1"/>
</dbReference>
<proteinExistence type="predicted"/>
<dbReference type="SMART" id="SM00382">
    <property type="entry name" value="AAA"/>
    <property type="match status" value="1"/>
</dbReference>
<protein>
    <recommendedName>
        <fullName evidence="4">AAA+ ATPase domain-containing protein</fullName>
    </recommendedName>
</protein>
<dbReference type="GO" id="GO:0006508">
    <property type="term" value="P:proteolysis"/>
    <property type="evidence" value="ECO:0007669"/>
    <property type="project" value="UniProtKB-KW"/>
</dbReference>
<evidence type="ECO:0000256" key="2">
    <source>
        <dbReference type="ARBA" id="ARBA00022801"/>
    </source>
</evidence>
<gene>
    <name evidence="5" type="ORF">CBR_g29689</name>
</gene>
<dbReference type="GO" id="GO:0005524">
    <property type="term" value="F:ATP binding"/>
    <property type="evidence" value="ECO:0007669"/>
    <property type="project" value="InterPro"/>
</dbReference>
<dbReference type="Gene3D" id="3.40.50.300">
    <property type="entry name" value="P-loop containing nucleotide triphosphate hydrolases"/>
    <property type="match status" value="1"/>
</dbReference>
<dbReference type="SUPFAM" id="SSF52540">
    <property type="entry name" value="P-loop containing nucleoside triphosphate hydrolases"/>
    <property type="match status" value="1"/>
</dbReference>
<dbReference type="PANTHER" id="PTHR23076">
    <property type="entry name" value="METALLOPROTEASE M41 FTSH"/>
    <property type="match status" value="1"/>
</dbReference>
<evidence type="ECO:0000313" key="5">
    <source>
        <dbReference type="EMBL" id="GBG79542.1"/>
    </source>
</evidence>
<dbReference type="CDD" id="cd19501">
    <property type="entry name" value="RecA-like_FtsH"/>
    <property type="match status" value="1"/>
</dbReference>
<dbReference type="GO" id="GO:0016464">
    <property type="term" value="F:chloroplast protein-transporting ATPase activity"/>
    <property type="evidence" value="ECO:0007669"/>
    <property type="project" value="EnsemblPlants"/>
</dbReference>
<keyword evidence="6" id="KW-1185">Reference proteome</keyword>
<feature type="compositionally biased region" description="Gly residues" evidence="3">
    <location>
        <begin position="31"/>
        <end position="49"/>
    </location>
</feature>
<keyword evidence="1" id="KW-0645">Protease</keyword>
<feature type="compositionally biased region" description="Low complexity" evidence="3">
    <location>
        <begin position="50"/>
        <end position="63"/>
    </location>
</feature>
<feature type="compositionally biased region" description="Basic and acidic residues" evidence="3">
    <location>
        <begin position="792"/>
        <end position="817"/>
    </location>
</feature>
<dbReference type="GO" id="GO:0004222">
    <property type="term" value="F:metalloendopeptidase activity"/>
    <property type="evidence" value="ECO:0007669"/>
    <property type="project" value="InterPro"/>
</dbReference>
<accession>A0A388LBI3</accession>
<dbReference type="InterPro" id="IPR041569">
    <property type="entry name" value="AAA_lid_3"/>
</dbReference>
<feature type="compositionally biased region" description="Basic residues" evidence="3">
    <location>
        <begin position="69"/>
        <end position="80"/>
    </location>
</feature>
<dbReference type="Gene3D" id="1.10.8.60">
    <property type="match status" value="1"/>
</dbReference>
<evidence type="ECO:0000256" key="3">
    <source>
        <dbReference type="SAM" id="MobiDB-lite"/>
    </source>
</evidence>
<dbReference type="InterPro" id="IPR003593">
    <property type="entry name" value="AAA+_ATPase"/>
</dbReference>
<feature type="region of interest" description="Disordered" evidence="3">
    <location>
        <begin position="190"/>
        <end position="210"/>
    </location>
</feature>
<feature type="region of interest" description="Disordered" evidence="3">
    <location>
        <begin position="778"/>
        <end position="824"/>
    </location>
</feature>
<dbReference type="InterPro" id="IPR027417">
    <property type="entry name" value="P-loop_NTPase"/>
</dbReference>
<dbReference type="InterPro" id="IPR037219">
    <property type="entry name" value="Peptidase_M41-like"/>
</dbReference>
<dbReference type="PROSITE" id="PS00674">
    <property type="entry name" value="AAA"/>
    <property type="match status" value="1"/>
</dbReference>
<dbReference type="Proteomes" id="UP000265515">
    <property type="component" value="Unassembled WGS sequence"/>
</dbReference>
<keyword evidence="2" id="KW-0378">Hydrolase</keyword>
<dbReference type="InterPro" id="IPR003959">
    <property type="entry name" value="ATPase_AAA_core"/>
</dbReference>
<organism evidence="5 6">
    <name type="scientific">Chara braunii</name>
    <name type="common">Braun's stonewort</name>
    <dbReference type="NCBI Taxonomy" id="69332"/>
    <lineage>
        <taxon>Eukaryota</taxon>
        <taxon>Viridiplantae</taxon>
        <taxon>Streptophyta</taxon>
        <taxon>Charophyceae</taxon>
        <taxon>Charales</taxon>
        <taxon>Characeae</taxon>
        <taxon>Chara</taxon>
    </lineage>
</organism>
<dbReference type="GO" id="GO:0045037">
    <property type="term" value="P:protein import into chloroplast stroma"/>
    <property type="evidence" value="ECO:0007669"/>
    <property type="project" value="EnsemblPlants"/>
</dbReference>
<dbReference type="Pfam" id="PF17862">
    <property type="entry name" value="AAA_lid_3"/>
    <property type="match status" value="1"/>
</dbReference>
<dbReference type="STRING" id="69332.A0A388LBI3"/>
<dbReference type="GO" id="GO:0004176">
    <property type="term" value="F:ATP-dependent peptidase activity"/>
    <property type="evidence" value="ECO:0007669"/>
    <property type="project" value="InterPro"/>
</dbReference>
<evidence type="ECO:0000256" key="1">
    <source>
        <dbReference type="ARBA" id="ARBA00022670"/>
    </source>
</evidence>
<dbReference type="EMBL" id="BFEA01000321">
    <property type="protein sequence ID" value="GBG79542.1"/>
    <property type="molecule type" value="Genomic_DNA"/>
</dbReference>
<dbReference type="GO" id="GO:0062091">
    <property type="term" value="C:Ycf2/FtsHi complex"/>
    <property type="evidence" value="ECO:0007669"/>
    <property type="project" value="EnsemblPlants"/>
</dbReference>
<dbReference type="OMA" id="CINAYTP"/>
<feature type="region of interest" description="Disordered" evidence="3">
    <location>
        <begin position="1"/>
        <end position="112"/>
    </location>
</feature>
<dbReference type="AlphaFoldDB" id="A0A388LBI3"/>
<feature type="domain" description="AAA+ ATPase" evidence="4">
    <location>
        <begin position="369"/>
        <end position="508"/>
    </location>
</feature>
<feature type="compositionally biased region" description="Pro residues" evidence="3">
    <location>
        <begin position="100"/>
        <end position="110"/>
    </location>
</feature>
<evidence type="ECO:0000313" key="6">
    <source>
        <dbReference type="Proteomes" id="UP000265515"/>
    </source>
</evidence>
<dbReference type="Pfam" id="PF00004">
    <property type="entry name" value="AAA"/>
    <property type="match status" value="1"/>
</dbReference>
<dbReference type="Gene3D" id="1.20.58.760">
    <property type="entry name" value="Peptidase M41"/>
    <property type="match status" value="1"/>
</dbReference>
<reference evidence="5 6" key="1">
    <citation type="journal article" date="2018" name="Cell">
        <title>The Chara Genome: Secondary Complexity and Implications for Plant Terrestrialization.</title>
        <authorList>
            <person name="Nishiyama T."/>
            <person name="Sakayama H."/>
            <person name="Vries J.D."/>
            <person name="Buschmann H."/>
            <person name="Saint-Marcoux D."/>
            <person name="Ullrich K.K."/>
            <person name="Haas F.B."/>
            <person name="Vanderstraeten L."/>
            <person name="Becker D."/>
            <person name="Lang D."/>
            <person name="Vosolsobe S."/>
            <person name="Rombauts S."/>
            <person name="Wilhelmsson P.K.I."/>
            <person name="Janitza P."/>
            <person name="Kern R."/>
            <person name="Heyl A."/>
            <person name="Rumpler F."/>
            <person name="Villalobos L.I.A.C."/>
            <person name="Clay J.M."/>
            <person name="Skokan R."/>
            <person name="Toyoda A."/>
            <person name="Suzuki Y."/>
            <person name="Kagoshima H."/>
            <person name="Schijlen E."/>
            <person name="Tajeshwar N."/>
            <person name="Catarino B."/>
            <person name="Hetherington A.J."/>
            <person name="Saltykova A."/>
            <person name="Bonnot C."/>
            <person name="Breuninger H."/>
            <person name="Symeonidi A."/>
            <person name="Radhakrishnan G.V."/>
            <person name="Van Nieuwerburgh F."/>
            <person name="Deforce D."/>
            <person name="Chang C."/>
            <person name="Karol K.G."/>
            <person name="Hedrich R."/>
            <person name="Ulvskov P."/>
            <person name="Glockner G."/>
            <person name="Delwiche C.F."/>
            <person name="Petrasek J."/>
            <person name="Van de Peer Y."/>
            <person name="Friml J."/>
            <person name="Beilby M."/>
            <person name="Dolan L."/>
            <person name="Kohara Y."/>
            <person name="Sugano S."/>
            <person name="Fujiyama A."/>
            <person name="Delaux P.-M."/>
            <person name="Quint M."/>
            <person name="TheiBen G."/>
            <person name="Hagemann M."/>
            <person name="Harholt J."/>
            <person name="Dunand C."/>
            <person name="Zachgo S."/>
            <person name="Langdale J."/>
            <person name="Maumus F."/>
            <person name="Straeten D.V.D."/>
            <person name="Gould S.B."/>
            <person name="Rensing S.A."/>
        </authorList>
    </citation>
    <scope>NUCLEOTIDE SEQUENCE [LARGE SCALE GENOMIC DNA]</scope>
    <source>
        <strain evidence="5 6">S276</strain>
    </source>
</reference>
<dbReference type="Gramene" id="GBG79542">
    <property type="protein sequence ID" value="GBG79542"/>
    <property type="gene ID" value="CBR_g29689"/>
</dbReference>
<dbReference type="GO" id="GO:0009941">
    <property type="term" value="C:chloroplast envelope"/>
    <property type="evidence" value="ECO:0007669"/>
    <property type="project" value="EnsemblPlants"/>
</dbReference>
<sequence>MTAVVGAMDLQAQSEGAAPRSPRRQSSDAADGGGYRAGEEGGGGGGDGGAELQTGMTTAASAGGVAGKTKTKKKKKKKKQSTGAAPGRPKEDTATRTGEVPPPPPPPPRQLPLVYDRLSYSEVLELGKAGKIGTIIKHPTMSLGGDRGRVFTVVEPERRVFRVVLPSGEDDPGFWKAWNELELGKKVESVQVKTTQPPPTKKEPRKKEGPIPWVPVSEGVLYGISILCMWLLYQVVVWQRKKKADYKERKRLEAMESEEREKMKQEEQDKEREIQEELVKKMEGMDQDKRKEVETVLSNADLSAAMRFMRSGAKVKAAGKSRAPKRYTVGGEHVKFSDCAGLGQIRYELEEVVDFFKNREKYISRGSRIPAGILLSGEPGVGKTLLAKAVAGEANVTFLAISASQFVEVYVGVGAARVRALYTEAKEQAPAVVFIDEIDAVGRKRGMAEGSGGEERDATLNQLLINLDGFEGKGDVITIAATNRVDILDEALVRPGRFDRKIYVPKPGPRQRAEILQVHARGKPLAENLNWQALGEISEGLAGAELAQAMNNAALIMLRKGRDKIREEDISEAVTLAGVGVEDPRPRSLERQRMLALHQASQLVLCYASPFTRDAIGAVNIVPRLGEKVGRMRIDLDPFLFLISGQSARFNLDYICVLLAPRAVDEVWNGADNLSTISMDFMEGARDLAMSMVMCGMSDNENLYGLMLCMYTRQEYWEIDNAVDDILEQAYARTMEIVRKNRSLIDALVDQLVTKSSLERREYLPLMEFYGNFDDIPNGTPKKQMTGGVGDVGEKQGLEEARLQDEAGEQKDNKMEKMTGALPS</sequence>
<name>A0A388LBI3_CHABU</name>
<dbReference type="PANTHER" id="PTHR23076:SF56">
    <property type="entry name" value="INACTIVE ATP-DEPENDENT ZINC METALLOPROTEASE FTSHI 2, CHLOROPLASTIC-RELATED"/>
    <property type="match status" value="1"/>
</dbReference>
<evidence type="ECO:0000259" key="4">
    <source>
        <dbReference type="SMART" id="SM00382"/>
    </source>
</evidence>
<comment type="caution">
    <text evidence="5">The sequence shown here is derived from an EMBL/GenBank/DDBJ whole genome shotgun (WGS) entry which is preliminary data.</text>
</comment>
<feature type="region of interest" description="Disordered" evidence="3">
    <location>
        <begin position="253"/>
        <end position="272"/>
    </location>
</feature>
<feature type="compositionally biased region" description="Basic and acidic residues" evidence="3">
    <location>
        <begin position="200"/>
        <end position="209"/>
    </location>
</feature>
<dbReference type="InterPro" id="IPR003960">
    <property type="entry name" value="ATPase_AAA_CS"/>
</dbReference>
<dbReference type="OrthoDB" id="1413014at2759"/>
<dbReference type="FunFam" id="3.40.50.300:FF:000982">
    <property type="entry name" value="Inactive ATP-dependent zinc metalloprotease FTSHI 2 like"/>
    <property type="match status" value="1"/>
</dbReference>
<dbReference type="GO" id="GO:0016887">
    <property type="term" value="F:ATP hydrolysis activity"/>
    <property type="evidence" value="ECO:0007669"/>
    <property type="project" value="InterPro"/>
</dbReference>